<dbReference type="SUPFAM" id="SSF116726">
    <property type="entry name" value="TrkA C-terminal domain-like"/>
    <property type="match status" value="1"/>
</dbReference>
<dbReference type="PANTHER" id="PTHR43833">
    <property type="entry name" value="POTASSIUM CHANNEL PROTEIN 2-RELATED-RELATED"/>
    <property type="match status" value="1"/>
</dbReference>
<feature type="domain" description="RCK N-terminal" evidence="2">
    <location>
        <begin position="341"/>
        <end position="462"/>
    </location>
</feature>
<evidence type="ECO:0000259" key="3">
    <source>
        <dbReference type="PROSITE" id="PS51202"/>
    </source>
</evidence>
<dbReference type="Proteomes" id="UP000599074">
    <property type="component" value="Unassembled WGS sequence"/>
</dbReference>
<proteinExistence type="predicted"/>
<keyword evidence="5" id="KW-1185">Reference proteome</keyword>
<name>A0A8J3TGY5_9ACTN</name>
<dbReference type="GO" id="GO:0006813">
    <property type="term" value="P:potassium ion transport"/>
    <property type="evidence" value="ECO:0007669"/>
    <property type="project" value="InterPro"/>
</dbReference>
<dbReference type="SUPFAM" id="SSF51735">
    <property type="entry name" value="NAD(P)-binding Rossmann-fold domains"/>
    <property type="match status" value="2"/>
</dbReference>
<gene>
    <name evidence="4" type="ORF">Pme01_56760</name>
</gene>
<feature type="transmembrane region" description="Helical" evidence="1">
    <location>
        <begin position="249"/>
        <end position="269"/>
    </location>
</feature>
<dbReference type="InterPro" id="IPR036721">
    <property type="entry name" value="RCK_C_sf"/>
</dbReference>
<accession>A0A8J3TGY5</accession>
<evidence type="ECO:0000259" key="2">
    <source>
        <dbReference type="PROSITE" id="PS51201"/>
    </source>
</evidence>
<comment type="caution">
    <text evidence="4">The sequence shown here is derived from an EMBL/GenBank/DDBJ whole genome shotgun (WGS) entry which is preliminary data.</text>
</comment>
<protein>
    <submittedName>
        <fullName evidence="4">Potassium transporter TrkA</fullName>
    </submittedName>
</protein>
<evidence type="ECO:0000256" key="1">
    <source>
        <dbReference type="SAM" id="Phobius"/>
    </source>
</evidence>
<dbReference type="Pfam" id="PF02254">
    <property type="entry name" value="TrkA_N"/>
    <property type="match status" value="2"/>
</dbReference>
<dbReference type="InterPro" id="IPR036291">
    <property type="entry name" value="NAD(P)-bd_dom_sf"/>
</dbReference>
<reference evidence="4" key="1">
    <citation type="submission" date="2021-01" db="EMBL/GenBank/DDBJ databases">
        <title>Whole genome shotgun sequence of Planosporangium mesophilum NBRC 109066.</title>
        <authorList>
            <person name="Komaki H."/>
            <person name="Tamura T."/>
        </authorList>
    </citation>
    <scope>NUCLEOTIDE SEQUENCE</scope>
    <source>
        <strain evidence="4">NBRC 109066</strain>
    </source>
</reference>
<evidence type="ECO:0000313" key="4">
    <source>
        <dbReference type="EMBL" id="GII26079.1"/>
    </source>
</evidence>
<evidence type="ECO:0000313" key="5">
    <source>
        <dbReference type="Proteomes" id="UP000599074"/>
    </source>
</evidence>
<dbReference type="Gene3D" id="3.30.70.1450">
    <property type="entry name" value="Regulator of K+ conductance, C-terminal domain"/>
    <property type="match status" value="1"/>
</dbReference>
<dbReference type="EMBL" id="BOON01000065">
    <property type="protein sequence ID" value="GII26079.1"/>
    <property type="molecule type" value="Genomic_DNA"/>
</dbReference>
<dbReference type="InterPro" id="IPR003148">
    <property type="entry name" value="RCK_N"/>
</dbReference>
<dbReference type="AlphaFoldDB" id="A0A8J3TGY5"/>
<dbReference type="InterPro" id="IPR006037">
    <property type="entry name" value="RCK_C"/>
</dbReference>
<dbReference type="InterPro" id="IPR050721">
    <property type="entry name" value="Trk_Ktr_HKT_K-transport"/>
</dbReference>
<dbReference type="PANTHER" id="PTHR43833:SF11">
    <property type="entry name" value="VOLTAGE-GATED POTASSIUM CHANNEL KCH"/>
    <property type="match status" value="1"/>
</dbReference>
<feature type="domain" description="RCK C-terminal" evidence="3">
    <location>
        <begin position="480"/>
        <end position="564"/>
    </location>
</feature>
<keyword evidence="1" id="KW-0472">Membrane</keyword>
<organism evidence="4 5">
    <name type="scientific">Planosporangium mesophilum</name>
    <dbReference type="NCBI Taxonomy" id="689768"/>
    <lineage>
        <taxon>Bacteria</taxon>
        <taxon>Bacillati</taxon>
        <taxon>Actinomycetota</taxon>
        <taxon>Actinomycetes</taxon>
        <taxon>Micromonosporales</taxon>
        <taxon>Micromonosporaceae</taxon>
        <taxon>Planosporangium</taxon>
    </lineage>
</organism>
<dbReference type="GO" id="GO:0008324">
    <property type="term" value="F:monoatomic cation transmembrane transporter activity"/>
    <property type="evidence" value="ECO:0007669"/>
    <property type="project" value="InterPro"/>
</dbReference>
<dbReference type="PROSITE" id="PS51202">
    <property type="entry name" value="RCK_C"/>
    <property type="match status" value="1"/>
</dbReference>
<dbReference type="Gene3D" id="3.40.50.720">
    <property type="entry name" value="NAD(P)-binding Rossmann-like Domain"/>
    <property type="match status" value="2"/>
</dbReference>
<keyword evidence="1" id="KW-1133">Transmembrane helix</keyword>
<keyword evidence="1" id="KW-0812">Transmembrane</keyword>
<sequence>MCGDDPLAYRMIDELMTRYRVRVTVILTSRHRGHGPQIARLPVDIVESDRLDGDAFRRAGIAKADALALVHQDDVGNIHAALQAQEVNPKLRLVIRMFNMSLGHGIRQLFSDCRVLSDAAMAAPAFVSAALGEVAPVFVRLSGRTLYVARRSQVRTGDVVCGLAVTMARGEPDLLPKEQDRADLVLAVAKGVRANGDDQAAGSTDTSELVVARNRPVSRRRGAAAARLRRWRRRPLRALSTLVSRKLRIAALALVALLVAGTAVLKVALGKSWLEAGYLAVLDALAGANADEGAPAVVKVTETVLTIVSIALIPIVTATVVDALVNARLALALGRLREPISDHVVVVGLGNVGTRVIRQLHDLGVPVVAIDKNQGARGIPVARELNIPCIIGEAHRTETLRAASVRTCRALVVVSTDDVTNLETAIQGRALQDDLRVVLRLFDGDFADRVQRAFGITSSRSVSYLAAPAFAAALLEREVIGTISVSRKVLLIAEVPVCAGSELAGAALADAGDVGEVRVIALLTDRPRTTMWDAPPQRRLKADDVLIVVATRAGLGQLLTRTGPPEPAVGADSPA</sequence>
<feature type="transmembrane region" description="Helical" evidence="1">
    <location>
        <begin position="304"/>
        <end position="325"/>
    </location>
</feature>
<dbReference type="PROSITE" id="PS51201">
    <property type="entry name" value="RCK_N"/>
    <property type="match status" value="1"/>
</dbReference>